<feature type="region of interest" description="Disordered" evidence="2">
    <location>
        <begin position="1"/>
        <end position="22"/>
    </location>
</feature>
<dbReference type="GO" id="GO:0070878">
    <property type="term" value="F:primary miRNA binding"/>
    <property type="evidence" value="ECO:0007669"/>
    <property type="project" value="TreeGrafter"/>
</dbReference>
<dbReference type="PROSITE" id="PS50137">
    <property type="entry name" value="DS_RBD"/>
    <property type="match status" value="1"/>
</dbReference>
<organism evidence="4 5">
    <name type="scientific">Panagrolaimus davidi</name>
    <dbReference type="NCBI Taxonomy" id="227884"/>
    <lineage>
        <taxon>Eukaryota</taxon>
        <taxon>Metazoa</taxon>
        <taxon>Ecdysozoa</taxon>
        <taxon>Nematoda</taxon>
        <taxon>Chromadorea</taxon>
        <taxon>Rhabditida</taxon>
        <taxon>Tylenchina</taxon>
        <taxon>Panagrolaimomorpha</taxon>
        <taxon>Panagrolaimoidea</taxon>
        <taxon>Panagrolaimidae</taxon>
        <taxon>Panagrolaimus</taxon>
    </lineage>
</organism>
<feature type="region of interest" description="Disordered" evidence="2">
    <location>
        <begin position="189"/>
        <end position="214"/>
    </location>
</feature>
<evidence type="ECO:0000259" key="3">
    <source>
        <dbReference type="PROSITE" id="PS50137"/>
    </source>
</evidence>
<reference evidence="5" key="1">
    <citation type="submission" date="2022-11" db="UniProtKB">
        <authorList>
            <consortium name="WormBaseParasite"/>
        </authorList>
    </citation>
    <scope>IDENTIFICATION</scope>
</reference>
<protein>
    <submittedName>
        <fullName evidence="5">DRBM domain-containing protein</fullName>
    </submittedName>
</protein>
<dbReference type="SUPFAM" id="SSF54768">
    <property type="entry name" value="dsRNA-binding domain-like"/>
    <property type="match status" value="1"/>
</dbReference>
<dbReference type="Proteomes" id="UP000887578">
    <property type="component" value="Unplaced"/>
</dbReference>
<dbReference type="GO" id="GO:0020037">
    <property type="term" value="F:heme binding"/>
    <property type="evidence" value="ECO:0007669"/>
    <property type="project" value="InterPro"/>
</dbReference>
<dbReference type="AlphaFoldDB" id="A0A914PY11"/>
<dbReference type="PANTHER" id="PTHR13482:SF3">
    <property type="entry name" value="MICROPROCESSOR COMPLEX SUBUNIT DGCR8"/>
    <property type="match status" value="1"/>
</dbReference>
<dbReference type="InterPro" id="IPR014720">
    <property type="entry name" value="dsRBD_dom"/>
</dbReference>
<keyword evidence="4" id="KW-1185">Reference proteome</keyword>
<dbReference type="PANTHER" id="PTHR13482">
    <property type="entry name" value="MICRORNA PROCESSOR COMPLEX SUBUNIT DGCR8"/>
    <property type="match status" value="1"/>
</dbReference>
<evidence type="ECO:0000313" key="4">
    <source>
        <dbReference type="Proteomes" id="UP000887578"/>
    </source>
</evidence>
<dbReference type="GO" id="GO:0070877">
    <property type="term" value="C:microprocessor complex"/>
    <property type="evidence" value="ECO:0007669"/>
    <property type="project" value="InterPro"/>
</dbReference>
<dbReference type="GO" id="GO:0042802">
    <property type="term" value="F:identical protein binding"/>
    <property type="evidence" value="ECO:0007669"/>
    <property type="project" value="InterPro"/>
</dbReference>
<dbReference type="InterPro" id="IPR040375">
    <property type="entry name" value="DGCR8"/>
</dbReference>
<sequence length="276" mass="31089">MRIEKGESSNSNKPAEDLKDVTVIGRGSGKSKKAAKIDAARTAVKLLIPEIEFNKEGVALHNFDNEEKELALFDLLDIEDSKIAEYSHRIGQPQPFVILQECLAKSAPLANCQIFTETQKAGHSKIEYRLKVGEKHEVIVTAISANEGKQLAAQKMLKKIYPQFTKYGSILRLYGSQVKQAMKDLKKEQKEFQSSNSAVKTSSTSKSSKRVDKNPEFVNAVREHMIKYAARAKPRNFDLIYSTNPLLSDEIEDIRLKSQQYSVEFGDKLLEKIPKL</sequence>
<evidence type="ECO:0000256" key="1">
    <source>
        <dbReference type="PROSITE-ProRule" id="PRU00266"/>
    </source>
</evidence>
<feature type="domain" description="DRBM" evidence="3">
    <location>
        <begin position="24"/>
        <end position="49"/>
    </location>
</feature>
<dbReference type="WBParaSite" id="PDA_v2.g21306.t1">
    <property type="protein sequence ID" value="PDA_v2.g21306.t1"/>
    <property type="gene ID" value="PDA_v2.g21306"/>
</dbReference>
<evidence type="ECO:0000313" key="5">
    <source>
        <dbReference type="WBParaSite" id="PDA_v2.g21306.t1"/>
    </source>
</evidence>
<accession>A0A914PY11</accession>
<feature type="compositionally biased region" description="Low complexity" evidence="2">
    <location>
        <begin position="194"/>
        <end position="206"/>
    </location>
</feature>
<evidence type="ECO:0000256" key="2">
    <source>
        <dbReference type="SAM" id="MobiDB-lite"/>
    </source>
</evidence>
<dbReference type="Gene3D" id="3.30.160.20">
    <property type="match status" value="2"/>
</dbReference>
<dbReference type="FunFam" id="3.30.160.20:FF:000021">
    <property type="entry name" value="Microprocessor complex subunit DGCR8"/>
    <property type="match status" value="1"/>
</dbReference>
<name>A0A914PY11_9BILA</name>
<keyword evidence="1" id="KW-0694">RNA-binding</keyword>
<proteinExistence type="predicted"/>
<dbReference type="GO" id="GO:0003725">
    <property type="term" value="F:double-stranded RNA binding"/>
    <property type="evidence" value="ECO:0007669"/>
    <property type="project" value="TreeGrafter"/>
</dbReference>
<dbReference type="GO" id="GO:0031053">
    <property type="term" value="P:primary miRNA processing"/>
    <property type="evidence" value="ECO:0007669"/>
    <property type="project" value="InterPro"/>
</dbReference>